<feature type="binding site" evidence="4">
    <location>
        <position position="177"/>
    </location>
    <ligand>
        <name>substrate</name>
    </ligand>
</feature>
<comment type="catalytic activity">
    <reaction evidence="4">
        <text>chorismate = 4-hydroxybenzoate + pyruvate</text>
        <dbReference type="Rhea" id="RHEA:16505"/>
        <dbReference type="ChEBI" id="CHEBI:15361"/>
        <dbReference type="ChEBI" id="CHEBI:17879"/>
        <dbReference type="ChEBI" id="CHEBI:29748"/>
        <dbReference type="EC" id="4.1.3.40"/>
    </reaction>
</comment>
<dbReference type="GO" id="GO:0006744">
    <property type="term" value="P:ubiquinone biosynthetic process"/>
    <property type="evidence" value="ECO:0007669"/>
    <property type="project" value="UniProtKB-UniRule"/>
</dbReference>
<comment type="subcellular location">
    <subcellularLocation>
        <location evidence="4">Cytoplasm</location>
    </subcellularLocation>
</comment>
<keyword evidence="2 4" id="KW-0831">Ubiquinone biosynthesis</keyword>
<evidence type="ECO:0000313" key="5">
    <source>
        <dbReference type="EMBL" id="SJM93903.1"/>
    </source>
</evidence>
<evidence type="ECO:0000256" key="4">
    <source>
        <dbReference type="HAMAP-Rule" id="MF_01632"/>
    </source>
</evidence>
<dbReference type="GO" id="GO:0005829">
    <property type="term" value="C:cytosol"/>
    <property type="evidence" value="ECO:0007669"/>
    <property type="project" value="TreeGrafter"/>
</dbReference>
<dbReference type="AlphaFoldDB" id="A0A1R4HCG0"/>
<feature type="binding site" evidence="4">
    <location>
        <position position="82"/>
    </location>
    <ligand>
        <name>substrate</name>
    </ligand>
</feature>
<dbReference type="Pfam" id="PF04345">
    <property type="entry name" value="Chor_lyase"/>
    <property type="match status" value="1"/>
</dbReference>
<dbReference type="Gene3D" id="3.40.1410.10">
    <property type="entry name" value="Chorismate lyase-like"/>
    <property type="match status" value="1"/>
</dbReference>
<accession>A0A1R4HCG0</accession>
<dbReference type="EC" id="4.1.3.40" evidence="4"/>
<dbReference type="EMBL" id="FUKJ01000301">
    <property type="protein sequence ID" value="SJM93903.1"/>
    <property type="molecule type" value="Genomic_DNA"/>
</dbReference>
<dbReference type="GO" id="GO:0008813">
    <property type="term" value="F:chorismate lyase activity"/>
    <property type="evidence" value="ECO:0007669"/>
    <property type="project" value="UniProtKB-UniRule"/>
</dbReference>
<comment type="pathway">
    <text evidence="4">Cofactor biosynthesis; ubiquinone biosynthesis.</text>
</comment>
<dbReference type="PANTHER" id="PTHR38683">
    <property type="entry name" value="CHORISMATE PYRUVATE-LYASE"/>
    <property type="match status" value="1"/>
</dbReference>
<comment type="caution">
    <text evidence="4">Lacks conserved residue(s) required for the propagation of feature annotation.</text>
</comment>
<protein>
    <recommendedName>
        <fullName evidence="4">Probable chorismate pyruvate-lyase</fullName>
        <shortName evidence="4">CL</shortName>
        <shortName evidence="4">CPL</shortName>
        <ecNumber evidence="4">4.1.3.40</ecNumber>
    </recommendedName>
</protein>
<dbReference type="UniPathway" id="UPA00232"/>
<dbReference type="InterPro" id="IPR007440">
    <property type="entry name" value="Chorismate--pyruvate_lyase"/>
</dbReference>
<organism evidence="5 6">
    <name type="scientific">Crenothrix polyspora</name>
    <dbReference type="NCBI Taxonomy" id="360316"/>
    <lineage>
        <taxon>Bacteria</taxon>
        <taxon>Pseudomonadati</taxon>
        <taxon>Pseudomonadota</taxon>
        <taxon>Gammaproteobacteria</taxon>
        <taxon>Methylococcales</taxon>
        <taxon>Crenotrichaceae</taxon>
        <taxon>Crenothrix</taxon>
    </lineage>
</organism>
<dbReference type="Proteomes" id="UP000195442">
    <property type="component" value="Unassembled WGS sequence"/>
</dbReference>
<keyword evidence="3 4" id="KW-0456">Lyase</keyword>
<dbReference type="PANTHER" id="PTHR38683:SF1">
    <property type="entry name" value="CHORISMATE PYRUVATE-LYASE"/>
    <property type="match status" value="1"/>
</dbReference>
<keyword evidence="4 5" id="KW-0670">Pyruvate</keyword>
<reference evidence="6" key="1">
    <citation type="submission" date="2017-02" db="EMBL/GenBank/DDBJ databases">
        <authorList>
            <person name="Daims H."/>
        </authorList>
    </citation>
    <scope>NUCLEOTIDE SEQUENCE [LARGE SCALE GENOMIC DNA]</scope>
</reference>
<comment type="similarity">
    <text evidence="4">Belongs to the UbiC family.</text>
</comment>
<feature type="binding site" evidence="4">
    <location>
        <position position="120"/>
    </location>
    <ligand>
        <name>substrate</name>
    </ligand>
</feature>
<evidence type="ECO:0000313" key="6">
    <source>
        <dbReference type="Proteomes" id="UP000195442"/>
    </source>
</evidence>
<name>A0A1R4HCG0_9GAMM</name>
<dbReference type="GO" id="GO:0042866">
    <property type="term" value="P:pyruvate biosynthetic process"/>
    <property type="evidence" value="ECO:0007669"/>
    <property type="project" value="UniProtKB-UniRule"/>
</dbReference>
<dbReference type="HAMAP" id="MF_01632">
    <property type="entry name" value="UbiC"/>
    <property type="match status" value="1"/>
</dbReference>
<dbReference type="InterPro" id="IPR028978">
    <property type="entry name" value="Chorismate_lyase_/UTRA_dom_sf"/>
</dbReference>
<keyword evidence="1 4" id="KW-0963">Cytoplasm</keyword>
<evidence type="ECO:0000256" key="3">
    <source>
        <dbReference type="ARBA" id="ARBA00023239"/>
    </source>
</evidence>
<comment type="function">
    <text evidence="4">Removes the pyruvyl group from chorismate, with concomitant aromatization of the ring, to provide 4-hydroxybenzoate (4HB) for the ubiquinone pathway.</text>
</comment>
<evidence type="ECO:0000256" key="1">
    <source>
        <dbReference type="ARBA" id="ARBA00022490"/>
    </source>
</evidence>
<evidence type="ECO:0000256" key="2">
    <source>
        <dbReference type="ARBA" id="ARBA00022688"/>
    </source>
</evidence>
<dbReference type="SUPFAM" id="SSF64288">
    <property type="entry name" value="Chorismate lyase-like"/>
    <property type="match status" value="1"/>
</dbReference>
<dbReference type="OrthoDB" id="9789493at2"/>
<sequence>MARTSFLLAQQPVWLENRPGSRHYIPENIQSWVYESGSLTQRLRSRYGSSVAVNILFHQWATPLLSERKLLAVPEHRYALVREVMLHASGKPLLLARTIIPEATLKGVHRNLSHLGTRPLGEVIFSYPKLERLALGVTLIQPTTWSESAIALAAIHQPIWGRRTVYAIAGRSMLVSEFFLPEILYQFSSYEASR</sequence>
<gene>
    <name evidence="4 5" type="primary">ubiC</name>
    <name evidence="5" type="ORF">CRENPOLYSF2_370020</name>
</gene>
<dbReference type="RefSeq" id="WP_087147573.1">
    <property type="nucleotide sequence ID" value="NZ_FUKJ01000301.1"/>
</dbReference>
<keyword evidence="6" id="KW-1185">Reference proteome</keyword>
<proteinExistence type="inferred from homology"/>